<evidence type="ECO:0000313" key="1">
    <source>
        <dbReference type="EMBL" id="OBZ71552.1"/>
    </source>
</evidence>
<organism evidence="1 2">
    <name type="scientific">Grifola frondosa</name>
    <name type="common">Maitake</name>
    <name type="synonym">Polyporus frondosus</name>
    <dbReference type="NCBI Taxonomy" id="5627"/>
    <lineage>
        <taxon>Eukaryota</taxon>
        <taxon>Fungi</taxon>
        <taxon>Dikarya</taxon>
        <taxon>Basidiomycota</taxon>
        <taxon>Agaricomycotina</taxon>
        <taxon>Agaricomycetes</taxon>
        <taxon>Polyporales</taxon>
        <taxon>Grifolaceae</taxon>
        <taxon>Grifola</taxon>
    </lineage>
</organism>
<proteinExistence type="predicted"/>
<comment type="caution">
    <text evidence="1">The sequence shown here is derived from an EMBL/GenBank/DDBJ whole genome shotgun (WGS) entry which is preliminary data.</text>
</comment>
<accession>A0A1C7M3X1</accession>
<dbReference type="AlphaFoldDB" id="A0A1C7M3X1"/>
<keyword evidence="2" id="KW-1185">Reference proteome</keyword>
<sequence>MPFPLNVTHLRLDIDLPDNPFKAISQHRDKEVEVMRVCKIFGRQLVSFALYWYIAPPSRPQVPSIVFEILHRCPALRFLAVNDVSGVHPHLVKEYPEKKGPQPYLESTLLPPPASTTLNVLHLGRRPFSEAGPPYTPDAFAPFEVLLPDCVVYHCCRGDTDVCS</sequence>
<reference evidence="1 2" key="1">
    <citation type="submission" date="2016-03" db="EMBL/GenBank/DDBJ databases">
        <title>Whole genome sequencing of Grifola frondosa 9006-11.</title>
        <authorList>
            <person name="Min B."/>
            <person name="Park H."/>
            <person name="Kim J.-G."/>
            <person name="Cho H."/>
            <person name="Oh Y.-L."/>
            <person name="Kong W.-S."/>
            <person name="Choi I.-G."/>
        </authorList>
    </citation>
    <scope>NUCLEOTIDE SEQUENCE [LARGE SCALE GENOMIC DNA]</scope>
    <source>
        <strain evidence="1 2">9006-11</strain>
    </source>
</reference>
<dbReference type="Proteomes" id="UP000092993">
    <property type="component" value="Unassembled WGS sequence"/>
</dbReference>
<gene>
    <name evidence="1" type="ORF">A0H81_08958</name>
</gene>
<evidence type="ECO:0000313" key="2">
    <source>
        <dbReference type="Proteomes" id="UP000092993"/>
    </source>
</evidence>
<name>A0A1C7M3X1_GRIFR</name>
<protein>
    <submittedName>
        <fullName evidence="1">Uncharacterized protein</fullName>
    </submittedName>
</protein>
<dbReference type="EMBL" id="LUGG01000011">
    <property type="protein sequence ID" value="OBZ71552.1"/>
    <property type="molecule type" value="Genomic_DNA"/>
</dbReference>